<proteinExistence type="predicted"/>
<comment type="caution">
    <text evidence="1">The sequence shown here is derived from an EMBL/GenBank/DDBJ whole genome shotgun (WGS) entry which is preliminary data.</text>
</comment>
<gene>
    <name evidence="1" type="ORF">Goari_002600</name>
</gene>
<sequence>MEIVVIEEYATLYDYTEELRRSNRGSTIEIKTERLAPRFPPLF</sequence>
<name>A0A7J8Y9A0_GOSAI</name>
<accession>A0A7J8Y9A0</accession>
<dbReference type="EMBL" id="JABFAA010000011">
    <property type="protein sequence ID" value="MBA0696012.1"/>
    <property type="molecule type" value="Genomic_DNA"/>
</dbReference>
<evidence type="ECO:0000313" key="1">
    <source>
        <dbReference type="EMBL" id="MBA0696012.1"/>
    </source>
</evidence>
<dbReference type="Proteomes" id="UP000593577">
    <property type="component" value="Unassembled WGS sequence"/>
</dbReference>
<organism evidence="1 2">
    <name type="scientific">Gossypium aridum</name>
    <name type="common">American cotton</name>
    <name type="synonym">Erioxylum aridum</name>
    <dbReference type="NCBI Taxonomy" id="34290"/>
    <lineage>
        <taxon>Eukaryota</taxon>
        <taxon>Viridiplantae</taxon>
        <taxon>Streptophyta</taxon>
        <taxon>Embryophyta</taxon>
        <taxon>Tracheophyta</taxon>
        <taxon>Spermatophyta</taxon>
        <taxon>Magnoliopsida</taxon>
        <taxon>eudicotyledons</taxon>
        <taxon>Gunneridae</taxon>
        <taxon>Pentapetalae</taxon>
        <taxon>rosids</taxon>
        <taxon>malvids</taxon>
        <taxon>Malvales</taxon>
        <taxon>Malvaceae</taxon>
        <taxon>Malvoideae</taxon>
        <taxon>Gossypium</taxon>
    </lineage>
</organism>
<protein>
    <submittedName>
        <fullName evidence="1">Uncharacterized protein</fullName>
    </submittedName>
</protein>
<evidence type="ECO:0000313" key="2">
    <source>
        <dbReference type="Proteomes" id="UP000593577"/>
    </source>
</evidence>
<dbReference type="AlphaFoldDB" id="A0A7J8Y9A0"/>
<reference evidence="1 2" key="1">
    <citation type="journal article" date="2019" name="Genome Biol. Evol.">
        <title>Insights into the evolution of the New World diploid cottons (Gossypium, subgenus Houzingenia) based on genome sequencing.</title>
        <authorList>
            <person name="Grover C.E."/>
            <person name="Arick M.A. 2nd"/>
            <person name="Thrash A."/>
            <person name="Conover J.L."/>
            <person name="Sanders W.S."/>
            <person name="Peterson D.G."/>
            <person name="Frelichowski J.E."/>
            <person name="Scheffler J.A."/>
            <person name="Scheffler B.E."/>
            <person name="Wendel J.F."/>
        </authorList>
    </citation>
    <scope>NUCLEOTIDE SEQUENCE [LARGE SCALE GENOMIC DNA]</scope>
    <source>
        <strain evidence="1">185</strain>
        <tissue evidence="1">Leaf</tissue>
    </source>
</reference>
<keyword evidence="2" id="KW-1185">Reference proteome</keyword>